<keyword evidence="6" id="KW-0791">Threonine biosynthesis</keyword>
<dbReference type="PANTHER" id="PTHR43331:SF1">
    <property type="entry name" value="HOMOSERINE DEHYDROGENASE"/>
    <property type="match status" value="1"/>
</dbReference>
<dbReference type="Gene3D" id="3.30.360.10">
    <property type="entry name" value="Dihydrodipicolinate Reductase, domain 2"/>
    <property type="match status" value="1"/>
</dbReference>
<protein>
    <recommendedName>
        <fullName evidence="2 6">Homoserine dehydrogenase</fullName>
        <ecNumber evidence="2 6">1.1.1.3</ecNumber>
    </recommendedName>
</protein>
<dbReference type="EMBL" id="SORI01000003">
    <property type="protein sequence ID" value="TDY62927.1"/>
    <property type="molecule type" value="Genomic_DNA"/>
</dbReference>
<keyword evidence="10" id="KW-1185">Reference proteome</keyword>
<keyword evidence="6" id="KW-0486">Methionine biosynthesis</keyword>
<dbReference type="RefSeq" id="WP_133956572.1">
    <property type="nucleotide sequence ID" value="NZ_SORI01000003.1"/>
</dbReference>
<sequence length="355" mass="36959">MRVEKEWGLCFVGFGNVGQGLARLLVKKEEELASRWGFSCRTLAVVGKTKGALVRPEGIGMADLLARVGRGEPLGSDSVSPVEAALLPGVDMVIDVTPTNLSDGEPGLSLTRAALEAGRHVVTSDKGPVSLAFPELKKLAEARGCSYRFEGAVMSGTPSLNLALESLAGCDVLEAKGIVNGTTNYILTRMEDGLEYGEALREAMEKGYAEADPSGDVDGWDAAVKAQILAGVVLGSPLSLASVDRRGIAGITKKDVEDALARGHRIKLVARASCSGGTVRASVAPEEIPLSHPLAGVTGATNALTFTTDTLGDVTIIGPGAGREETGQALLSDMLAIAAGARKEEECLIKQSHFH</sequence>
<keyword evidence="3 6" id="KW-0560">Oxidoreductase</keyword>
<evidence type="ECO:0000256" key="4">
    <source>
        <dbReference type="PIRSR" id="PIRSR036497-1"/>
    </source>
</evidence>
<dbReference type="InterPro" id="IPR022697">
    <property type="entry name" value="HDH_short"/>
</dbReference>
<evidence type="ECO:0000256" key="6">
    <source>
        <dbReference type="RuleBase" id="RU000579"/>
    </source>
</evidence>
<dbReference type="EC" id="1.1.1.3" evidence="2 6"/>
<dbReference type="GO" id="GO:0009088">
    <property type="term" value="P:threonine biosynthetic process"/>
    <property type="evidence" value="ECO:0007669"/>
    <property type="project" value="UniProtKB-UniPathway"/>
</dbReference>
<comment type="caution">
    <text evidence="9">The sequence shown here is derived from an EMBL/GenBank/DDBJ whole genome shotgun (WGS) entry which is preliminary data.</text>
</comment>
<keyword evidence="6" id="KW-0028">Amino-acid biosynthesis</keyword>
<dbReference type="Pfam" id="PF00742">
    <property type="entry name" value="Homoserine_dh"/>
    <property type="match status" value="1"/>
</dbReference>
<dbReference type="InterPro" id="IPR036291">
    <property type="entry name" value="NAD(P)-bd_dom_sf"/>
</dbReference>
<evidence type="ECO:0000256" key="1">
    <source>
        <dbReference type="ARBA" id="ARBA00006753"/>
    </source>
</evidence>
<dbReference type="PIRSF" id="PIRSF036497">
    <property type="entry name" value="HDH_short"/>
    <property type="match status" value="1"/>
</dbReference>
<reference evidence="9 10" key="1">
    <citation type="submission" date="2019-03" db="EMBL/GenBank/DDBJ databases">
        <title>Genomic Encyclopedia of Type Strains, Phase IV (KMG-IV): sequencing the most valuable type-strain genomes for metagenomic binning, comparative biology and taxonomic classification.</title>
        <authorList>
            <person name="Goeker M."/>
        </authorList>
    </citation>
    <scope>NUCLEOTIDE SEQUENCE [LARGE SCALE GENOMIC DNA]</scope>
    <source>
        <strain evidence="9 10">DSM 25964</strain>
    </source>
</reference>
<comment type="pathway">
    <text evidence="6">Amino-acid biosynthesis; L-methionine biosynthesis via de novo pathway; L-homoserine from L-aspartate: step 3/3.</text>
</comment>
<dbReference type="AlphaFoldDB" id="A0A4R8MEU9"/>
<proteinExistence type="inferred from homology"/>
<comment type="catalytic activity">
    <reaction evidence="6">
        <text>L-homoserine + NADP(+) = L-aspartate 4-semialdehyde + NADPH + H(+)</text>
        <dbReference type="Rhea" id="RHEA:15761"/>
        <dbReference type="ChEBI" id="CHEBI:15378"/>
        <dbReference type="ChEBI" id="CHEBI:57476"/>
        <dbReference type="ChEBI" id="CHEBI:57783"/>
        <dbReference type="ChEBI" id="CHEBI:58349"/>
        <dbReference type="ChEBI" id="CHEBI:537519"/>
        <dbReference type="EC" id="1.1.1.3"/>
    </reaction>
</comment>
<gene>
    <name evidence="9" type="ORF">C8D99_103147</name>
</gene>
<dbReference type="Proteomes" id="UP000295066">
    <property type="component" value="Unassembled WGS sequence"/>
</dbReference>
<evidence type="ECO:0000256" key="3">
    <source>
        <dbReference type="ARBA" id="ARBA00023002"/>
    </source>
</evidence>
<dbReference type="OrthoDB" id="9808167at2"/>
<evidence type="ECO:0000313" key="10">
    <source>
        <dbReference type="Proteomes" id="UP000295066"/>
    </source>
</evidence>
<feature type="binding site" evidence="5">
    <location>
        <position position="126"/>
    </location>
    <ligand>
        <name>NADPH</name>
        <dbReference type="ChEBI" id="CHEBI:57783"/>
    </ligand>
</feature>
<feature type="binding site" evidence="5">
    <location>
        <begin position="13"/>
        <end position="18"/>
    </location>
    <ligand>
        <name>NADP(+)</name>
        <dbReference type="ChEBI" id="CHEBI:58349"/>
    </ligand>
</feature>
<dbReference type="PROSITE" id="PS01042">
    <property type="entry name" value="HOMOSER_DHGENASE"/>
    <property type="match status" value="1"/>
</dbReference>
<evidence type="ECO:0000256" key="7">
    <source>
        <dbReference type="RuleBase" id="RU004171"/>
    </source>
</evidence>
<dbReference type="PANTHER" id="PTHR43331">
    <property type="entry name" value="HOMOSERINE DEHYDROGENASE"/>
    <property type="match status" value="1"/>
</dbReference>
<dbReference type="SUPFAM" id="SSF51735">
    <property type="entry name" value="NAD(P)-binding Rossmann-fold domains"/>
    <property type="match status" value="1"/>
</dbReference>
<dbReference type="NCBIfam" id="NF004976">
    <property type="entry name" value="PRK06349.1"/>
    <property type="match status" value="1"/>
</dbReference>
<evidence type="ECO:0000256" key="2">
    <source>
        <dbReference type="ARBA" id="ARBA00013213"/>
    </source>
</evidence>
<dbReference type="Gene3D" id="3.40.50.720">
    <property type="entry name" value="NAD(P)-binding Rossmann-like Domain"/>
    <property type="match status" value="1"/>
</dbReference>
<feature type="active site" description="Proton donor" evidence="4">
    <location>
        <position position="225"/>
    </location>
</feature>
<evidence type="ECO:0000259" key="8">
    <source>
        <dbReference type="Pfam" id="PF00742"/>
    </source>
</evidence>
<dbReference type="InterPro" id="IPR019811">
    <property type="entry name" value="HDH_CS"/>
</dbReference>
<dbReference type="SUPFAM" id="SSF55347">
    <property type="entry name" value="Glyceraldehyde-3-phosphate dehydrogenase-like, C-terminal domain"/>
    <property type="match status" value="1"/>
</dbReference>
<evidence type="ECO:0000313" key="9">
    <source>
        <dbReference type="EMBL" id="TDY62927.1"/>
    </source>
</evidence>
<dbReference type="UniPathway" id="UPA00051">
    <property type="reaction ID" value="UER00465"/>
</dbReference>
<feature type="binding site" evidence="5">
    <location>
        <position position="210"/>
    </location>
    <ligand>
        <name>L-homoserine</name>
        <dbReference type="ChEBI" id="CHEBI:57476"/>
    </ligand>
</feature>
<organism evidence="9 10">
    <name type="scientific">Aminivibrio pyruvatiphilus</name>
    <dbReference type="NCBI Taxonomy" id="1005740"/>
    <lineage>
        <taxon>Bacteria</taxon>
        <taxon>Thermotogati</taxon>
        <taxon>Synergistota</taxon>
        <taxon>Synergistia</taxon>
        <taxon>Synergistales</taxon>
        <taxon>Aminobacteriaceae</taxon>
        <taxon>Aminivibrio</taxon>
    </lineage>
</organism>
<feature type="domain" description="Homoserine dehydrogenase catalytic" evidence="8">
    <location>
        <begin position="158"/>
        <end position="335"/>
    </location>
</feature>
<dbReference type="InterPro" id="IPR001342">
    <property type="entry name" value="HDH_cat"/>
</dbReference>
<accession>A0A4R8MEU9</accession>
<dbReference type="GO" id="GO:0004412">
    <property type="term" value="F:homoserine dehydrogenase activity"/>
    <property type="evidence" value="ECO:0007669"/>
    <property type="project" value="UniProtKB-EC"/>
</dbReference>
<dbReference type="UniPathway" id="UPA00050">
    <property type="reaction ID" value="UER00063"/>
</dbReference>
<evidence type="ECO:0000256" key="5">
    <source>
        <dbReference type="PIRSR" id="PIRSR036497-2"/>
    </source>
</evidence>
<dbReference type="GO" id="GO:0009086">
    <property type="term" value="P:methionine biosynthetic process"/>
    <property type="evidence" value="ECO:0007669"/>
    <property type="project" value="UniProtKB-KW"/>
</dbReference>
<keyword evidence="5 6" id="KW-0521">NADP</keyword>
<comment type="pathway">
    <text evidence="6">Amino-acid biosynthesis; L-threonine biosynthesis; L-threonine from L-aspartate: step 3/5.</text>
</comment>
<comment type="similarity">
    <text evidence="1 7">Belongs to the homoserine dehydrogenase family.</text>
</comment>
<name>A0A4R8MEU9_9BACT</name>
<dbReference type="FunFam" id="3.30.360.10:FF:000005">
    <property type="entry name" value="Homoserine dehydrogenase"/>
    <property type="match status" value="1"/>
</dbReference>